<organism evidence="3 4">
    <name type="scientific">Dibothriocephalus latus</name>
    <name type="common">Fish tapeworm</name>
    <name type="synonym">Diphyllobothrium latum</name>
    <dbReference type="NCBI Taxonomy" id="60516"/>
    <lineage>
        <taxon>Eukaryota</taxon>
        <taxon>Metazoa</taxon>
        <taxon>Spiralia</taxon>
        <taxon>Lophotrochozoa</taxon>
        <taxon>Platyhelminthes</taxon>
        <taxon>Cestoda</taxon>
        <taxon>Eucestoda</taxon>
        <taxon>Diphyllobothriidea</taxon>
        <taxon>Diphyllobothriidae</taxon>
        <taxon>Dibothriocephalus</taxon>
    </lineage>
</organism>
<keyword evidence="1" id="KW-0472">Membrane</keyword>
<reference evidence="3 4" key="1">
    <citation type="submission" date="2018-11" db="EMBL/GenBank/DDBJ databases">
        <authorList>
            <consortium name="Pathogen Informatics"/>
        </authorList>
    </citation>
    <scope>NUCLEOTIDE SEQUENCE [LARGE SCALE GENOMIC DNA]</scope>
</reference>
<gene>
    <name evidence="3" type="ORF">DILT_LOCUS1615</name>
</gene>
<sequence>MLQIISEVMNTISQTDHFDLHWMSNEKLLAKFFQTFNTSLIYATLSAPISNEPWDKCLEIYSQITRFPALIEEWSKAVRLLTRQLGIVMFDVKLNDLPNESKLKRGRRSLGGWSCIVTFWHLFLNFMPCMYFWPLVNRLRGDASCEEARIPRLIVW</sequence>
<name>A0A3P6R2X7_DIBLA</name>
<dbReference type="EMBL" id="UYRU01012150">
    <property type="protein sequence ID" value="VDK47715.1"/>
    <property type="molecule type" value="Genomic_DNA"/>
</dbReference>
<dbReference type="OrthoDB" id="19311at2759"/>
<keyword evidence="1" id="KW-0812">Transmembrane</keyword>
<evidence type="ECO:0000256" key="1">
    <source>
        <dbReference type="SAM" id="Phobius"/>
    </source>
</evidence>
<protein>
    <recommendedName>
        <fullName evidence="2">Ral GTPase-activating protein subunit alpha/beta N-terminal domain-containing protein</fullName>
    </recommendedName>
</protein>
<dbReference type="Pfam" id="PF20412">
    <property type="entry name" value="RALGAPB_N"/>
    <property type="match status" value="1"/>
</dbReference>
<keyword evidence="1" id="KW-1133">Transmembrane helix</keyword>
<dbReference type="AlphaFoldDB" id="A0A3P6R2X7"/>
<dbReference type="Proteomes" id="UP000281553">
    <property type="component" value="Unassembled WGS sequence"/>
</dbReference>
<evidence type="ECO:0000259" key="2">
    <source>
        <dbReference type="Pfam" id="PF20412"/>
    </source>
</evidence>
<evidence type="ECO:0000313" key="3">
    <source>
        <dbReference type="EMBL" id="VDK47715.1"/>
    </source>
</evidence>
<evidence type="ECO:0000313" key="4">
    <source>
        <dbReference type="Proteomes" id="UP000281553"/>
    </source>
</evidence>
<proteinExistence type="predicted"/>
<feature type="domain" description="Ral GTPase-activating protein subunit alpha/beta N-terminal" evidence="2">
    <location>
        <begin position="1"/>
        <end position="91"/>
    </location>
</feature>
<dbReference type="InterPro" id="IPR046859">
    <property type="entry name" value="RGPA/RALGAPB_N"/>
</dbReference>
<feature type="transmembrane region" description="Helical" evidence="1">
    <location>
        <begin position="110"/>
        <end position="133"/>
    </location>
</feature>
<accession>A0A3P6R2X7</accession>
<keyword evidence="4" id="KW-1185">Reference proteome</keyword>